<dbReference type="RefSeq" id="WP_200586568.1">
    <property type="nucleotide sequence ID" value="NZ_JAEHFY010000016.1"/>
</dbReference>
<comment type="caution">
    <text evidence="2">The sequence shown here is derived from an EMBL/GenBank/DDBJ whole genome shotgun (WGS) entry which is preliminary data.</text>
</comment>
<proteinExistence type="predicted"/>
<reference evidence="2 3" key="1">
    <citation type="submission" date="2020-12" db="EMBL/GenBank/DDBJ databases">
        <title>Bacterial novel species Pedobacter sp. SD-b isolated from soil.</title>
        <authorList>
            <person name="Jung H.-Y."/>
        </authorList>
    </citation>
    <scope>NUCLEOTIDE SEQUENCE [LARGE SCALE GENOMIC DNA]</scope>
    <source>
        <strain evidence="2 3">SD-b</strain>
    </source>
</reference>
<dbReference type="EMBL" id="JAEHFY010000016">
    <property type="protein sequence ID" value="MBK0383639.1"/>
    <property type="molecule type" value="Genomic_DNA"/>
</dbReference>
<protein>
    <submittedName>
        <fullName evidence="2">Uncharacterized protein</fullName>
    </submittedName>
</protein>
<name>A0ABS1BL72_9SPHI</name>
<sequence>MAELYKQVIFDALGNDRKNFEEKRRKLIADISGQNNSLTNIRALLLSNDIDIEDYKIMKSKCEDKIDRLEAQLKELKTWLVLKVI</sequence>
<evidence type="ECO:0000256" key="1">
    <source>
        <dbReference type="SAM" id="Coils"/>
    </source>
</evidence>
<gene>
    <name evidence="2" type="ORF">I5M32_11785</name>
</gene>
<evidence type="ECO:0000313" key="3">
    <source>
        <dbReference type="Proteomes" id="UP000660024"/>
    </source>
</evidence>
<keyword evidence="3" id="KW-1185">Reference proteome</keyword>
<accession>A0ABS1BL72</accession>
<organism evidence="2 3">
    <name type="scientific">Pedobacter segetis</name>
    <dbReference type="NCBI Taxonomy" id="2793069"/>
    <lineage>
        <taxon>Bacteria</taxon>
        <taxon>Pseudomonadati</taxon>
        <taxon>Bacteroidota</taxon>
        <taxon>Sphingobacteriia</taxon>
        <taxon>Sphingobacteriales</taxon>
        <taxon>Sphingobacteriaceae</taxon>
        <taxon>Pedobacter</taxon>
    </lineage>
</organism>
<keyword evidence="1" id="KW-0175">Coiled coil</keyword>
<feature type="coiled-coil region" evidence="1">
    <location>
        <begin position="52"/>
        <end position="79"/>
    </location>
</feature>
<dbReference type="Proteomes" id="UP000660024">
    <property type="component" value="Unassembled WGS sequence"/>
</dbReference>
<evidence type="ECO:0000313" key="2">
    <source>
        <dbReference type="EMBL" id="MBK0383639.1"/>
    </source>
</evidence>